<proteinExistence type="predicted"/>
<gene>
    <name evidence="1" type="ORF">A9C11_33380</name>
</gene>
<dbReference type="Proteomes" id="UP000077748">
    <property type="component" value="Plasmid pRBL16"/>
</dbReference>
<keyword evidence="1" id="KW-0614">Plasmid</keyword>
<dbReference type="AlphaFoldDB" id="A0A1A9KMW1"/>
<evidence type="ECO:0000313" key="2">
    <source>
        <dbReference type="Proteomes" id="UP000077748"/>
    </source>
</evidence>
<dbReference type="GeneID" id="93445013"/>
<name>A0A1A9KMW1_9PSED</name>
<reference evidence="1 2" key="1">
    <citation type="submission" date="2016-05" db="EMBL/GenBank/DDBJ databases">
        <title>Genome Sequence of Pseudomonas citronellolis Strain SJTE-3, an Estrogens and Persistent Organic Pollutants degradation strain.</title>
        <authorList>
            <person name="Liang R."/>
        </authorList>
    </citation>
    <scope>NUCLEOTIDE SEQUENCE [LARGE SCALE GENOMIC DNA]</scope>
    <source>
        <strain evidence="1 2">SJTE-3</strain>
        <plasmid evidence="2">Plasmid prbl16</plasmid>
    </source>
</reference>
<evidence type="ECO:0000313" key="1">
    <source>
        <dbReference type="EMBL" id="ANI18947.1"/>
    </source>
</evidence>
<organism evidence="1 2">
    <name type="scientific">Pseudomonas citronellolis</name>
    <dbReference type="NCBI Taxonomy" id="53408"/>
    <lineage>
        <taxon>Bacteria</taxon>
        <taxon>Pseudomonadati</taxon>
        <taxon>Pseudomonadota</taxon>
        <taxon>Gammaproteobacteria</taxon>
        <taxon>Pseudomonadales</taxon>
        <taxon>Pseudomonadaceae</taxon>
        <taxon>Pseudomonas</taxon>
    </lineage>
</organism>
<geneLocation type="plasmid" evidence="2">
    <name>prbl16</name>
</geneLocation>
<protein>
    <submittedName>
        <fullName evidence="1">Uncharacterized protein</fullName>
    </submittedName>
</protein>
<accession>A0A1A9KMW1</accession>
<dbReference type="EMBL" id="CP015879">
    <property type="protein sequence ID" value="ANI18947.1"/>
    <property type="molecule type" value="Genomic_DNA"/>
</dbReference>
<sequence length="134" mass="15233">MPWISVLIAPAATNTDHYTTRSEALQGLFKDGTQAVVRWYPPDEDECSGRWKTTCSSAWDVTEQITHWRDLFPPSFESMKGFFLEGEQLRCLQSIMQGLYGDGRIVTSDARRDLANRLHQLIGVIQAQTIEIDV</sequence>
<dbReference type="RefSeq" id="WP_019484866.1">
    <property type="nucleotide sequence ID" value="NZ_CP015879.1"/>
</dbReference>